<dbReference type="InterPro" id="IPR001763">
    <property type="entry name" value="Rhodanese-like_dom"/>
</dbReference>
<reference evidence="3" key="1">
    <citation type="submission" date="2018-05" db="EMBL/GenBank/DDBJ databases">
        <authorList>
            <person name="Lanie J.A."/>
            <person name="Ng W.-L."/>
            <person name="Kazmierczak K.M."/>
            <person name="Andrzejewski T.M."/>
            <person name="Davidsen T.M."/>
            <person name="Wayne K.J."/>
            <person name="Tettelin H."/>
            <person name="Glass J.I."/>
            <person name="Rusch D."/>
            <person name="Podicherti R."/>
            <person name="Tsui H.-C.T."/>
            <person name="Winkler M.E."/>
        </authorList>
    </citation>
    <scope>NUCLEOTIDE SEQUENCE</scope>
</reference>
<organism evidence="3">
    <name type="scientific">marine metagenome</name>
    <dbReference type="NCBI Taxonomy" id="408172"/>
    <lineage>
        <taxon>unclassified sequences</taxon>
        <taxon>metagenomes</taxon>
        <taxon>ecological metagenomes</taxon>
    </lineage>
</organism>
<gene>
    <name evidence="3" type="ORF">METZ01_LOCUS291707</name>
</gene>
<name>A0A382LR21_9ZZZZ</name>
<keyword evidence="1" id="KW-1133">Transmembrane helix</keyword>
<dbReference type="Pfam" id="PF00581">
    <property type="entry name" value="Rhodanese"/>
    <property type="match status" value="1"/>
</dbReference>
<dbReference type="InterPro" id="IPR050229">
    <property type="entry name" value="GlpE_sulfurtransferase"/>
</dbReference>
<dbReference type="Gene3D" id="3.40.250.10">
    <property type="entry name" value="Rhodanese-like domain"/>
    <property type="match status" value="1"/>
</dbReference>
<dbReference type="PANTHER" id="PTHR43031">
    <property type="entry name" value="FAD-DEPENDENT OXIDOREDUCTASE"/>
    <property type="match status" value="1"/>
</dbReference>
<feature type="transmembrane region" description="Helical" evidence="1">
    <location>
        <begin position="12"/>
        <end position="29"/>
    </location>
</feature>
<dbReference type="PANTHER" id="PTHR43031:SF16">
    <property type="entry name" value="OXIDOREDUCTASE"/>
    <property type="match status" value="1"/>
</dbReference>
<keyword evidence="1" id="KW-0812">Transmembrane</keyword>
<dbReference type="SUPFAM" id="SSF52821">
    <property type="entry name" value="Rhodanese/Cell cycle control phosphatase"/>
    <property type="match status" value="1"/>
</dbReference>
<dbReference type="EMBL" id="UINC01088537">
    <property type="protein sequence ID" value="SVC38853.1"/>
    <property type="molecule type" value="Genomic_DNA"/>
</dbReference>
<dbReference type="AlphaFoldDB" id="A0A382LR21"/>
<dbReference type="InterPro" id="IPR036873">
    <property type="entry name" value="Rhodanese-like_dom_sf"/>
</dbReference>
<evidence type="ECO:0000259" key="2">
    <source>
        <dbReference type="PROSITE" id="PS50206"/>
    </source>
</evidence>
<evidence type="ECO:0000313" key="3">
    <source>
        <dbReference type="EMBL" id="SVC38853.1"/>
    </source>
</evidence>
<accession>A0A382LR21</accession>
<protein>
    <recommendedName>
        <fullName evidence="2">Rhodanese domain-containing protein</fullName>
    </recommendedName>
</protein>
<proteinExistence type="predicted"/>
<feature type="domain" description="Rhodanese" evidence="2">
    <location>
        <begin position="64"/>
        <end position="154"/>
    </location>
</feature>
<dbReference type="PROSITE" id="PS50206">
    <property type="entry name" value="RHODANESE_3"/>
    <property type="match status" value="1"/>
</dbReference>
<dbReference type="CDD" id="cd00158">
    <property type="entry name" value="RHOD"/>
    <property type="match status" value="1"/>
</dbReference>
<keyword evidence="1" id="KW-0472">Membrane</keyword>
<sequence>MVMITTLKKLFLVSLGIILIVSLGFWIWLPTNGLNAAGKFIPWKFKDVDHTTSSDLSEWLQDSSRTAPLLWDIRRLDEFAVSHLPNARHVPPETSNIDLKKLLREIEQPIVVYCSVGYRSAKMAQRLQTLGYTNVMNLNGAIFTWATEGHSLQGSNKVHPYNIVGRRMLRNDLEAN</sequence>
<evidence type="ECO:0000256" key="1">
    <source>
        <dbReference type="SAM" id="Phobius"/>
    </source>
</evidence>
<dbReference type="SMART" id="SM00450">
    <property type="entry name" value="RHOD"/>
    <property type="match status" value="1"/>
</dbReference>